<gene>
    <name evidence="4" type="primary">napD</name>
    <name evidence="5" type="ORF">SAMN04487959_11196</name>
</gene>
<dbReference type="PANTHER" id="PTHR38603">
    <property type="entry name" value="CHAPERONE NAPD"/>
    <property type="match status" value="1"/>
</dbReference>
<evidence type="ECO:0000256" key="4">
    <source>
        <dbReference type="HAMAP-Rule" id="MF_02200"/>
    </source>
</evidence>
<protein>
    <recommendedName>
        <fullName evidence="4">Chaperone NapD</fullName>
    </recommendedName>
    <alternativeName>
        <fullName evidence="4">NapA signal peptide-binding chaperone NapD</fullName>
    </alternativeName>
</protein>
<evidence type="ECO:0000256" key="2">
    <source>
        <dbReference type="ARBA" id="ARBA00022490"/>
    </source>
</evidence>
<dbReference type="AlphaFoldDB" id="A0A1I3DKI7"/>
<evidence type="ECO:0000256" key="3">
    <source>
        <dbReference type="ARBA" id="ARBA00023186"/>
    </source>
</evidence>
<dbReference type="HAMAP" id="MF_02200">
    <property type="entry name" value="NapD"/>
    <property type="match status" value="1"/>
</dbReference>
<organism evidence="5 6">
    <name type="scientific">Modicisalibacter xianhensis</name>
    <dbReference type="NCBI Taxonomy" id="442341"/>
    <lineage>
        <taxon>Bacteria</taxon>
        <taxon>Pseudomonadati</taxon>
        <taxon>Pseudomonadota</taxon>
        <taxon>Gammaproteobacteria</taxon>
        <taxon>Oceanospirillales</taxon>
        <taxon>Halomonadaceae</taxon>
        <taxon>Modicisalibacter</taxon>
    </lineage>
</organism>
<dbReference type="PANTHER" id="PTHR38603:SF1">
    <property type="entry name" value="CHAPERONE NAPD"/>
    <property type="match status" value="1"/>
</dbReference>
<accession>A0A1I3DKI7</accession>
<dbReference type="RefSeq" id="WP_092847809.1">
    <property type="nucleotide sequence ID" value="NZ_FOPY01000011.1"/>
</dbReference>
<dbReference type="Gene3D" id="3.30.70.920">
    <property type="match status" value="1"/>
</dbReference>
<evidence type="ECO:0000313" key="5">
    <source>
        <dbReference type="EMBL" id="SFH87237.1"/>
    </source>
</evidence>
<evidence type="ECO:0000313" key="6">
    <source>
        <dbReference type="Proteomes" id="UP000199040"/>
    </source>
</evidence>
<proteinExistence type="inferred from homology"/>
<keyword evidence="2 4" id="KW-0963">Cytoplasm</keyword>
<evidence type="ECO:0000256" key="1">
    <source>
        <dbReference type="ARBA" id="ARBA00004496"/>
    </source>
</evidence>
<sequence>MDEQVHISSLVVQTRPERVAEIRAWCQAGDKSEVHAADPRGTLILVIEASGQRESMDFIDRLRQQDGVLDVSLIYHHVESAQALDREMGDER</sequence>
<dbReference type="GO" id="GO:0005048">
    <property type="term" value="F:signal sequence binding"/>
    <property type="evidence" value="ECO:0007669"/>
    <property type="project" value="UniProtKB-UniRule"/>
</dbReference>
<comment type="similarity">
    <text evidence="4">Belongs to the NapD family.</text>
</comment>
<dbReference type="GO" id="GO:0005737">
    <property type="term" value="C:cytoplasm"/>
    <property type="evidence" value="ECO:0007669"/>
    <property type="project" value="UniProtKB-SubCell"/>
</dbReference>
<keyword evidence="6" id="KW-1185">Reference proteome</keyword>
<reference evidence="5 6" key="1">
    <citation type="submission" date="2016-10" db="EMBL/GenBank/DDBJ databases">
        <authorList>
            <person name="de Groot N.N."/>
        </authorList>
    </citation>
    <scope>NUCLEOTIDE SEQUENCE [LARGE SCALE GENOMIC DNA]</scope>
    <source>
        <strain evidence="5 6">CGMCC 1.6848</strain>
    </source>
</reference>
<dbReference type="Pfam" id="PF03927">
    <property type="entry name" value="NapD"/>
    <property type="match status" value="1"/>
</dbReference>
<keyword evidence="3 4" id="KW-0143">Chaperone</keyword>
<comment type="subcellular location">
    <subcellularLocation>
        <location evidence="1 4">Cytoplasm</location>
    </subcellularLocation>
</comment>
<comment type="subunit">
    <text evidence="4">Interacts with the cytoplasmic NapA precursor.</text>
</comment>
<dbReference type="InterPro" id="IPR005623">
    <property type="entry name" value="Chaperone_NapD_NO3_reduct"/>
</dbReference>
<dbReference type="EMBL" id="FOPY01000011">
    <property type="protein sequence ID" value="SFH87237.1"/>
    <property type="molecule type" value="Genomic_DNA"/>
</dbReference>
<name>A0A1I3DKI7_9GAMM</name>
<dbReference type="Proteomes" id="UP000199040">
    <property type="component" value="Unassembled WGS sequence"/>
</dbReference>
<dbReference type="STRING" id="442341.SAMN04487959_11196"/>
<comment type="function">
    <text evidence="4">Chaperone for NapA, the catalytic subunit of the periplasmic nitrate reductase. It binds directly and specifically to the twin-arginine signal peptide of NapA, preventing premature interaction with the Tat translocase and premature export.</text>
</comment>
<dbReference type="GO" id="GO:0051224">
    <property type="term" value="P:negative regulation of protein transport"/>
    <property type="evidence" value="ECO:0007669"/>
    <property type="project" value="UniProtKB-UniRule"/>
</dbReference>